<dbReference type="InterPro" id="IPR000700">
    <property type="entry name" value="PAS-assoc_C"/>
</dbReference>
<dbReference type="InterPro" id="IPR050903">
    <property type="entry name" value="Bact_Chemotaxis_MeTrfase"/>
</dbReference>
<proteinExistence type="predicted"/>
<dbReference type="PANTHER" id="PTHR24422">
    <property type="entry name" value="CHEMOTAXIS PROTEIN METHYLTRANSFERASE"/>
    <property type="match status" value="1"/>
</dbReference>
<dbReference type="Gene3D" id="1.10.287.950">
    <property type="entry name" value="Methyl-accepting chemotaxis protein"/>
    <property type="match status" value="1"/>
</dbReference>
<dbReference type="SMART" id="SM00304">
    <property type="entry name" value="HAMP"/>
    <property type="match status" value="1"/>
</dbReference>
<accession>A0A7T0C064</accession>
<dbReference type="InterPro" id="IPR035965">
    <property type="entry name" value="PAS-like_dom_sf"/>
</dbReference>
<dbReference type="PROSITE" id="PS50112">
    <property type="entry name" value="PAS"/>
    <property type="match status" value="1"/>
</dbReference>
<dbReference type="EMBL" id="CP048620">
    <property type="protein sequence ID" value="QPJ64139.1"/>
    <property type="molecule type" value="Genomic_DNA"/>
</dbReference>
<dbReference type="Proteomes" id="UP000594464">
    <property type="component" value="Chromosome"/>
</dbReference>
<sequence>MTLNTAKTNGFFGLFSNGDRNGLENQAKVDAISKSQAMIEFNMDGTVITANDNFCNAVGYTLDELVGAHHRTFCEKDYAHSTEYRQFWEKLNHGEFDSGMYKRIAKGCREIYIRATYNPIFDANGKPYKVVKFATDITEQTLKNADFAGKVDAISKSQAMIEFNMDGTVITANDNFCNAVGYALDELVGVHHRTFCEKDYAHSTEYKQFWEKLNRGEFDSGEYKRIAKGGREIYIQASYNPIFDPNGKLYKVVKFATDITEQTLKNADFAGKVDAISKSQAMIEFNMDGTVITANNNFCNAIGYTLDELTGIHHRTFCENSYAQSTEYTQFWEKLNRGEFDSGEYKRIAKGGREIYIQATYNPIFDPNGKPYKVVKFATDITEKIHKVNQILEAVTAMSQGDLTREIEVSGNDDLGQIGNGLQQLLETLRKNITVLSSNSGSLSAASQQLTATSQQMANNAENTASQSNIMSAAAELSAMSMSLQEIVNLFKLN</sequence>
<reference evidence="5" key="1">
    <citation type="submission" date="2020-02" db="EMBL/GenBank/DDBJ databases">
        <title>Genomic and physiological characterization of two novel Nitrospinaceae genera.</title>
        <authorList>
            <person name="Mueller A.J."/>
            <person name="Jung M.-Y."/>
            <person name="Strachan C.R."/>
            <person name="Herbold C.W."/>
            <person name="Kirkegaard R.H."/>
            <person name="Daims H."/>
        </authorList>
    </citation>
    <scope>NUCLEOTIDE SEQUENCE [LARGE SCALE GENOMIC DNA]</scope>
</reference>
<evidence type="ECO:0000259" key="3">
    <source>
        <dbReference type="PROSITE" id="PS50885"/>
    </source>
</evidence>
<dbReference type="InterPro" id="IPR000014">
    <property type="entry name" value="PAS"/>
</dbReference>
<dbReference type="InterPro" id="IPR001610">
    <property type="entry name" value="PAC"/>
</dbReference>
<dbReference type="NCBIfam" id="TIGR00229">
    <property type="entry name" value="sensory_box"/>
    <property type="match status" value="3"/>
</dbReference>
<evidence type="ECO:0000259" key="1">
    <source>
        <dbReference type="PROSITE" id="PS50112"/>
    </source>
</evidence>
<dbReference type="GO" id="GO:0016020">
    <property type="term" value="C:membrane"/>
    <property type="evidence" value="ECO:0007669"/>
    <property type="project" value="InterPro"/>
</dbReference>
<dbReference type="SMART" id="SM00086">
    <property type="entry name" value="PAC"/>
    <property type="match status" value="3"/>
</dbReference>
<evidence type="ECO:0000313" key="5">
    <source>
        <dbReference type="Proteomes" id="UP000594464"/>
    </source>
</evidence>
<dbReference type="Pfam" id="PF00672">
    <property type="entry name" value="HAMP"/>
    <property type="match status" value="1"/>
</dbReference>
<protein>
    <submittedName>
        <fullName evidence="4">PAS domain-containing protein</fullName>
    </submittedName>
</protein>
<dbReference type="PROSITE" id="PS50885">
    <property type="entry name" value="HAMP"/>
    <property type="match status" value="1"/>
</dbReference>
<feature type="domain" description="PAC" evidence="2">
    <location>
        <begin position="341"/>
        <end position="393"/>
    </location>
</feature>
<dbReference type="Pfam" id="PF08447">
    <property type="entry name" value="PAS_3"/>
    <property type="match status" value="3"/>
</dbReference>
<dbReference type="InterPro" id="IPR013655">
    <property type="entry name" value="PAS_fold_3"/>
</dbReference>
<dbReference type="SUPFAM" id="SSF55785">
    <property type="entry name" value="PYP-like sensor domain (PAS domain)"/>
    <property type="match status" value="3"/>
</dbReference>
<dbReference type="KEGG" id="nva:G3M78_01465"/>
<dbReference type="Gene3D" id="3.30.450.20">
    <property type="entry name" value="PAS domain"/>
    <property type="match status" value="3"/>
</dbReference>
<dbReference type="PROSITE" id="PS50113">
    <property type="entry name" value="PAC"/>
    <property type="match status" value="2"/>
</dbReference>
<gene>
    <name evidence="4" type="ORF">G3M78_01465</name>
</gene>
<dbReference type="CDD" id="cd06225">
    <property type="entry name" value="HAMP"/>
    <property type="match status" value="1"/>
</dbReference>
<feature type="domain" description="PAC" evidence="2">
    <location>
        <begin position="219"/>
        <end position="271"/>
    </location>
</feature>
<dbReference type="CDD" id="cd00130">
    <property type="entry name" value="PAS"/>
    <property type="match status" value="3"/>
</dbReference>
<feature type="domain" description="PAS" evidence="1">
    <location>
        <begin position="38"/>
        <end position="67"/>
    </location>
</feature>
<dbReference type="GO" id="GO:0007165">
    <property type="term" value="P:signal transduction"/>
    <property type="evidence" value="ECO:0007669"/>
    <property type="project" value="InterPro"/>
</dbReference>
<evidence type="ECO:0000259" key="2">
    <source>
        <dbReference type="PROSITE" id="PS50113"/>
    </source>
</evidence>
<evidence type="ECO:0000313" key="4">
    <source>
        <dbReference type="EMBL" id="QPJ64139.1"/>
    </source>
</evidence>
<dbReference type="PANTHER" id="PTHR24422:SF10">
    <property type="entry name" value="CHEMOTAXIS PROTEIN METHYLTRANSFERASE 2"/>
    <property type="match status" value="1"/>
</dbReference>
<name>A0A7T0C064_9BACT</name>
<dbReference type="AlphaFoldDB" id="A0A7T0C064"/>
<organism evidence="4 5">
    <name type="scientific">Candidatus Nitrohelix vancouverensis</name>
    <dbReference type="NCBI Taxonomy" id="2705534"/>
    <lineage>
        <taxon>Bacteria</taxon>
        <taxon>Pseudomonadati</taxon>
        <taxon>Nitrospinota/Tectimicrobiota group</taxon>
        <taxon>Nitrospinota</taxon>
        <taxon>Nitrospinia</taxon>
        <taxon>Nitrospinales</taxon>
        <taxon>Nitrospinaceae</taxon>
        <taxon>Candidatus Nitrohelix</taxon>
    </lineage>
</organism>
<feature type="domain" description="HAMP" evidence="3">
    <location>
        <begin position="388"/>
        <end position="434"/>
    </location>
</feature>
<dbReference type="InterPro" id="IPR003660">
    <property type="entry name" value="HAMP_dom"/>
</dbReference>
<dbReference type="SUPFAM" id="SSF58104">
    <property type="entry name" value="Methyl-accepting chemotaxis protein (MCP) signaling domain"/>
    <property type="match status" value="1"/>
</dbReference>